<name>A0A0C1MXH0_9RICK</name>
<evidence type="ECO:0000256" key="3">
    <source>
        <dbReference type="ARBA" id="ARBA00022801"/>
    </source>
</evidence>
<dbReference type="InterPro" id="IPR018228">
    <property type="entry name" value="DNase_TatD-rel_CS"/>
</dbReference>
<dbReference type="NCBIfam" id="TIGR00010">
    <property type="entry name" value="YchF/TatD family DNA exonuclease"/>
    <property type="match status" value="1"/>
</dbReference>
<sequence length="259" mass="29707">MLIDTHCHLDFDEFKADFEDVIKRAKLAGVIAMQTICTNLDEWERIHKLTKNDFPIFCSVGTHPLNIKDTRIYKAKEIAAICNNNKVIGIGETGLDYYYDTEHKVLQHESFVEHIIAAQETGLPLIIHTRNADSDTINILREYKKQKDFSAVLHCFTSSEKLAMESLELGFYISASGIVTFKNAHDLHSLFKKIPLEKLLIETDAPYLAPTPLRGKRNEPSFVKHTAEFLADLRGENFEHFCQETTQNFFKLFNKAKLN</sequence>
<feature type="binding site" evidence="4">
    <location>
        <position position="154"/>
    </location>
    <ligand>
        <name>a divalent metal cation</name>
        <dbReference type="ChEBI" id="CHEBI:60240"/>
        <label>2</label>
    </ligand>
</feature>
<accession>A0A0C1MXH0</accession>
<dbReference type="SUPFAM" id="SSF51556">
    <property type="entry name" value="Metallo-dependent hydrolases"/>
    <property type="match status" value="1"/>
</dbReference>
<keyword evidence="3 5" id="KW-0378">Hydrolase</keyword>
<dbReference type="Proteomes" id="UP000031258">
    <property type="component" value="Unassembled WGS sequence"/>
</dbReference>
<feature type="binding site" evidence="4">
    <location>
        <position position="204"/>
    </location>
    <ligand>
        <name>a divalent metal cation</name>
        <dbReference type="ChEBI" id="CHEBI:60240"/>
        <label>1</label>
    </ligand>
</feature>
<comment type="similarity">
    <text evidence="1">Belongs to the metallo-dependent hydrolases superfamily. TatD-type hydrolase family.</text>
</comment>
<dbReference type="Gene3D" id="3.20.20.140">
    <property type="entry name" value="Metal-dependent hydrolases"/>
    <property type="match status" value="1"/>
</dbReference>
<dbReference type="CDD" id="cd01310">
    <property type="entry name" value="TatD_DNAse"/>
    <property type="match status" value="1"/>
</dbReference>
<dbReference type="InterPro" id="IPR001130">
    <property type="entry name" value="TatD-like"/>
</dbReference>
<dbReference type="PROSITE" id="PS01137">
    <property type="entry name" value="TATD_1"/>
    <property type="match status" value="1"/>
</dbReference>
<keyword evidence="6" id="KW-1185">Reference proteome</keyword>
<dbReference type="Pfam" id="PF01026">
    <property type="entry name" value="TatD_DNase"/>
    <property type="match status" value="1"/>
</dbReference>
<dbReference type="GO" id="GO:0046872">
    <property type="term" value="F:metal ion binding"/>
    <property type="evidence" value="ECO:0007669"/>
    <property type="project" value="UniProtKB-KW"/>
</dbReference>
<protein>
    <submittedName>
        <fullName evidence="5">Putative deoxyribonuclease YcfH</fullName>
        <ecNumber evidence="5">3.1.21.-</ecNumber>
    </submittedName>
</protein>
<feature type="binding site" evidence="4">
    <location>
        <position position="128"/>
    </location>
    <ligand>
        <name>a divalent metal cation</name>
        <dbReference type="ChEBI" id="CHEBI:60240"/>
        <label>2</label>
    </ligand>
</feature>
<comment type="caution">
    <text evidence="5">The sequence shown here is derived from an EMBL/GenBank/DDBJ whole genome shotgun (WGS) entry which is preliminary data.</text>
</comment>
<dbReference type="InterPro" id="IPR015991">
    <property type="entry name" value="TatD/YcfH-like"/>
</dbReference>
<evidence type="ECO:0000256" key="2">
    <source>
        <dbReference type="ARBA" id="ARBA00022723"/>
    </source>
</evidence>
<dbReference type="GO" id="GO:0016788">
    <property type="term" value="F:hydrolase activity, acting on ester bonds"/>
    <property type="evidence" value="ECO:0007669"/>
    <property type="project" value="InterPro"/>
</dbReference>
<dbReference type="PANTHER" id="PTHR46124">
    <property type="entry name" value="D-AMINOACYL-TRNA DEACYLASE"/>
    <property type="match status" value="1"/>
</dbReference>
<feature type="binding site" evidence="4">
    <location>
        <position position="6"/>
    </location>
    <ligand>
        <name>a divalent metal cation</name>
        <dbReference type="ChEBI" id="CHEBI:60240"/>
        <label>1</label>
    </ligand>
</feature>
<dbReference type="PATRIC" id="fig|86105.3.peg.1605"/>
<proteinExistence type="inferred from homology"/>
<evidence type="ECO:0000256" key="1">
    <source>
        <dbReference type="ARBA" id="ARBA00009275"/>
    </source>
</evidence>
<dbReference type="RefSeq" id="WP_039458227.1">
    <property type="nucleotide sequence ID" value="NZ_JSWE01000180.1"/>
</dbReference>
<reference evidence="5 6" key="1">
    <citation type="submission" date="2014-11" db="EMBL/GenBank/DDBJ databases">
        <title>A Rickettsiales Symbiont of Amoebae With Ancient Features.</title>
        <authorList>
            <person name="Schulz F."/>
            <person name="Martijn J."/>
            <person name="Wascher F."/>
            <person name="Kostanjsek R."/>
            <person name="Ettema T.J."/>
            <person name="Horn M."/>
        </authorList>
    </citation>
    <scope>NUCLEOTIDE SEQUENCE [LARGE SCALE GENOMIC DNA]</scope>
    <source>
        <strain evidence="5 6">UWC36</strain>
    </source>
</reference>
<feature type="binding site" evidence="4">
    <location>
        <position position="8"/>
    </location>
    <ligand>
        <name>a divalent metal cation</name>
        <dbReference type="ChEBI" id="CHEBI:60240"/>
        <label>1</label>
    </ligand>
</feature>
<dbReference type="EMBL" id="JSWE01000180">
    <property type="protein sequence ID" value="KIE04586.1"/>
    <property type="molecule type" value="Genomic_DNA"/>
</dbReference>
<dbReference type="FunFam" id="3.20.20.140:FF:000005">
    <property type="entry name" value="TatD family hydrolase"/>
    <property type="match status" value="1"/>
</dbReference>
<evidence type="ECO:0000313" key="6">
    <source>
        <dbReference type="Proteomes" id="UP000031258"/>
    </source>
</evidence>
<dbReference type="GO" id="GO:0004536">
    <property type="term" value="F:DNA nuclease activity"/>
    <property type="evidence" value="ECO:0007669"/>
    <property type="project" value="InterPro"/>
</dbReference>
<dbReference type="EC" id="3.1.21.-" evidence="5"/>
<dbReference type="AlphaFoldDB" id="A0A0C1MXH0"/>
<dbReference type="InterPro" id="IPR032466">
    <property type="entry name" value="Metal_Hydrolase"/>
</dbReference>
<evidence type="ECO:0000256" key="4">
    <source>
        <dbReference type="PIRSR" id="PIRSR005902-1"/>
    </source>
</evidence>
<keyword evidence="2 4" id="KW-0479">Metal-binding</keyword>
<gene>
    <name evidence="5" type="primary">ycfH_2</name>
    <name evidence="5" type="ORF">NF27_HJ00390</name>
</gene>
<evidence type="ECO:0000313" key="5">
    <source>
        <dbReference type="EMBL" id="KIE04586.1"/>
    </source>
</evidence>
<dbReference type="PANTHER" id="PTHR46124:SF2">
    <property type="entry name" value="D-AMINOACYL-TRNA DEACYLASE"/>
    <property type="match status" value="1"/>
</dbReference>
<dbReference type="OrthoDB" id="9810005at2"/>
<feature type="binding site" evidence="4">
    <location>
        <position position="92"/>
    </location>
    <ligand>
        <name>a divalent metal cation</name>
        <dbReference type="ChEBI" id="CHEBI:60240"/>
        <label>1</label>
    </ligand>
</feature>
<dbReference type="STRING" id="86105.NF27_HJ00390"/>
<organism evidence="5 6">
    <name type="scientific">Candidatus Jidaibacter acanthamoebae</name>
    <dbReference type="NCBI Taxonomy" id="86105"/>
    <lineage>
        <taxon>Bacteria</taxon>
        <taxon>Pseudomonadati</taxon>
        <taxon>Pseudomonadota</taxon>
        <taxon>Alphaproteobacteria</taxon>
        <taxon>Rickettsiales</taxon>
        <taxon>Candidatus Midichloriaceae</taxon>
        <taxon>Candidatus Jidaibacter</taxon>
    </lineage>
</organism>
<dbReference type="PIRSF" id="PIRSF005902">
    <property type="entry name" value="DNase_TatD"/>
    <property type="match status" value="1"/>
</dbReference>